<proteinExistence type="predicted"/>
<feature type="domain" description="RNase H type-1" evidence="1">
    <location>
        <begin position="13"/>
        <end position="78"/>
    </location>
</feature>
<reference evidence="2" key="1">
    <citation type="submission" date="2019-12" db="EMBL/GenBank/DDBJ databases">
        <title>Genome sequencing and annotation of Brassica cretica.</title>
        <authorList>
            <person name="Studholme D.J."/>
            <person name="Sarris P."/>
        </authorList>
    </citation>
    <scope>NUCLEOTIDE SEQUENCE</scope>
    <source>
        <strain evidence="2">PFS-109/04</strain>
        <tissue evidence="2">Leaf</tissue>
    </source>
</reference>
<dbReference type="InterPro" id="IPR044730">
    <property type="entry name" value="RNase_H-like_dom_plant"/>
</dbReference>
<dbReference type="GO" id="GO:0004523">
    <property type="term" value="F:RNA-DNA hybrid ribonuclease activity"/>
    <property type="evidence" value="ECO:0007669"/>
    <property type="project" value="InterPro"/>
</dbReference>
<evidence type="ECO:0000313" key="3">
    <source>
        <dbReference type="Proteomes" id="UP000712600"/>
    </source>
</evidence>
<name>A0A8S9PM62_BRACR</name>
<gene>
    <name evidence="2" type="ORF">F2Q69_00051365</name>
</gene>
<accession>A0A8S9PM62</accession>
<sequence length="80" mass="8912">MGFVLLEDDIPILFGAQGLSVAVSPLHAEAEGLLWAMQEVLRQGTRAVRFESDCEQLIKLIRDDEDWPAMASELDEIKAL</sequence>
<evidence type="ECO:0000313" key="2">
    <source>
        <dbReference type="EMBL" id="KAF3523857.1"/>
    </source>
</evidence>
<dbReference type="Proteomes" id="UP000712600">
    <property type="component" value="Unassembled WGS sequence"/>
</dbReference>
<dbReference type="InterPro" id="IPR002156">
    <property type="entry name" value="RNaseH_domain"/>
</dbReference>
<dbReference type="AlphaFoldDB" id="A0A8S9PM62"/>
<comment type="caution">
    <text evidence="2">The sequence shown here is derived from an EMBL/GenBank/DDBJ whole genome shotgun (WGS) entry which is preliminary data.</text>
</comment>
<dbReference type="GO" id="GO:0003676">
    <property type="term" value="F:nucleic acid binding"/>
    <property type="evidence" value="ECO:0007669"/>
    <property type="project" value="InterPro"/>
</dbReference>
<evidence type="ECO:0000259" key="1">
    <source>
        <dbReference type="Pfam" id="PF13456"/>
    </source>
</evidence>
<dbReference type="EMBL" id="QGKX02001347">
    <property type="protein sequence ID" value="KAF3523857.1"/>
    <property type="molecule type" value="Genomic_DNA"/>
</dbReference>
<organism evidence="2 3">
    <name type="scientific">Brassica cretica</name>
    <name type="common">Mustard</name>
    <dbReference type="NCBI Taxonomy" id="69181"/>
    <lineage>
        <taxon>Eukaryota</taxon>
        <taxon>Viridiplantae</taxon>
        <taxon>Streptophyta</taxon>
        <taxon>Embryophyta</taxon>
        <taxon>Tracheophyta</taxon>
        <taxon>Spermatophyta</taxon>
        <taxon>Magnoliopsida</taxon>
        <taxon>eudicotyledons</taxon>
        <taxon>Gunneridae</taxon>
        <taxon>Pentapetalae</taxon>
        <taxon>rosids</taxon>
        <taxon>malvids</taxon>
        <taxon>Brassicales</taxon>
        <taxon>Brassicaceae</taxon>
        <taxon>Brassiceae</taxon>
        <taxon>Brassica</taxon>
    </lineage>
</organism>
<protein>
    <recommendedName>
        <fullName evidence="1">RNase H type-1 domain-containing protein</fullName>
    </recommendedName>
</protein>
<dbReference type="Pfam" id="PF13456">
    <property type="entry name" value="RVT_3"/>
    <property type="match status" value="1"/>
</dbReference>
<dbReference type="CDD" id="cd06222">
    <property type="entry name" value="RNase_H_like"/>
    <property type="match status" value="1"/>
</dbReference>